<comment type="subcellular location">
    <subcellularLocation>
        <location evidence="3">Cytoplasm</location>
    </subcellularLocation>
</comment>
<comment type="function">
    <text evidence="3">Required for maturation of urease via the functional incorporation of the urease nickel metallocenter.</text>
</comment>
<comment type="similarity">
    <text evidence="1 3">Belongs to the UreD family.</text>
</comment>
<evidence type="ECO:0000313" key="5">
    <source>
        <dbReference type="Proteomes" id="UP000292373"/>
    </source>
</evidence>
<dbReference type="PANTHER" id="PTHR33643:SF1">
    <property type="entry name" value="UREASE ACCESSORY PROTEIN D"/>
    <property type="match status" value="1"/>
</dbReference>
<dbReference type="GO" id="GO:0016151">
    <property type="term" value="F:nickel cation binding"/>
    <property type="evidence" value="ECO:0007669"/>
    <property type="project" value="UniProtKB-UniRule"/>
</dbReference>
<keyword evidence="3" id="KW-0963">Cytoplasm</keyword>
<dbReference type="OrthoDB" id="9807968at2"/>
<evidence type="ECO:0000256" key="1">
    <source>
        <dbReference type="ARBA" id="ARBA00007177"/>
    </source>
</evidence>
<keyword evidence="3" id="KW-0996">Nickel insertion</keyword>
<organism evidence="4 5">
    <name type="scientific">Propioniciclava sinopodophylli</name>
    <dbReference type="NCBI Taxonomy" id="1837344"/>
    <lineage>
        <taxon>Bacteria</taxon>
        <taxon>Bacillati</taxon>
        <taxon>Actinomycetota</taxon>
        <taxon>Actinomycetes</taxon>
        <taxon>Propionibacteriales</taxon>
        <taxon>Propionibacteriaceae</taxon>
        <taxon>Propioniciclava</taxon>
    </lineage>
</organism>
<dbReference type="InterPro" id="IPR002669">
    <property type="entry name" value="UreD"/>
</dbReference>
<keyword evidence="2 3" id="KW-0143">Chaperone</keyword>
<gene>
    <name evidence="3" type="primary">ureD</name>
    <name evidence="4" type="ORF">ET989_13000</name>
</gene>
<dbReference type="AlphaFoldDB" id="A0A4Q9KB52"/>
<accession>A0A4Q9KB52</accession>
<evidence type="ECO:0000313" key="4">
    <source>
        <dbReference type="EMBL" id="TBT82915.1"/>
    </source>
</evidence>
<dbReference type="Pfam" id="PF01774">
    <property type="entry name" value="UreD"/>
    <property type="match status" value="1"/>
</dbReference>
<name>A0A4Q9KB52_9ACTN</name>
<dbReference type="EMBL" id="SDMQ01000016">
    <property type="protein sequence ID" value="TBT82915.1"/>
    <property type="molecule type" value="Genomic_DNA"/>
</dbReference>
<dbReference type="HAMAP" id="MF_01384">
    <property type="entry name" value="UreD"/>
    <property type="match status" value="1"/>
</dbReference>
<evidence type="ECO:0000256" key="3">
    <source>
        <dbReference type="HAMAP-Rule" id="MF_01384"/>
    </source>
</evidence>
<dbReference type="Proteomes" id="UP000292373">
    <property type="component" value="Unassembled WGS sequence"/>
</dbReference>
<comment type="caution">
    <text evidence="4">The sequence shown here is derived from an EMBL/GenBank/DDBJ whole genome shotgun (WGS) entry which is preliminary data.</text>
</comment>
<sequence>MPERDQPSTGELELTVARRGGVSHARHQFHRGALRILRPIHLDGSGQVCYTVVNPGGAFLGADHYRMDITVKEKASLLLTTQSATKVYRTPQGPATQDVRLVLGPGAILENIPDQLIIYRDGSYRQTTRVIMHPGASLVSAEVITPGWSPDGERFRYQELRLRTEVRVGDAHASRIFAIDQLRLEPGVDALDGVGQLEGHSHIGQLLVVDWRVDTELVDVVSGLCVQSGLRAGVSSIGITTDDGVRGLVVRSLGHRTEDVVHLHESVTNHVRHLWRGQGPLALRKY</sequence>
<keyword evidence="5" id="KW-1185">Reference proteome</keyword>
<protein>
    <recommendedName>
        <fullName evidence="3">Urease accessory protein UreD</fullName>
    </recommendedName>
</protein>
<comment type="subunit">
    <text evidence="3">UreD, UreF and UreG form a complex that acts as a GTP-hydrolysis-dependent molecular chaperone, activating the urease apoprotein by helping to assemble the nickel containing metallocenter of UreC. The UreE protein probably delivers the nickel.</text>
</comment>
<reference evidence="4 5" key="1">
    <citation type="submission" date="2019-01" db="EMBL/GenBank/DDBJ databases">
        <title>Lactibacter flavus gen. nov., sp. nov., a novel bacterium of the family Propionibacteriaceae isolated from raw milk and dairy products.</title>
        <authorList>
            <person name="Huptas C."/>
            <person name="Wenning M."/>
            <person name="Breitenwieser F."/>
            <person name="Doll E."/>
            <person name="Von Neubeck M."/>
            <person name="Busse H.-J."/>
            <person name="Scherer S."/>
        </authorList>
    </citation>
    <scope>NUCLEOTIDE SEQUENCE [LARGE SCALE GENOMIC DNA]</scope>
    <source>
        <strain evidence="4 5">KCTC 33808</strain>
    </source>
</reference>
<proteinExistence type="inferred from homology"/>
<evidence type="ECO:0000256" key="2">
    <source>
        <dbReference type="ARBA" id="ARBA00023186"/>
    </source>
</evidence>
<dbReference type="GO" id="GO:0005737">
    <property type="term" value="C:cytoplasm"/>
    <property type="evidence" value="ECO:0007669"/>
    <property type="project" value="UniProtKB-SubCell"/>
</dbReference>
<dbReference type="PANTHER" id="PTHR33643">
    <property type="entry name" value="UREASE ACCESSORY PROTEIN D"/>
    <property type="match status" value="1"/>
</dbReference>